<dbReference type="GO" id="GO:0004040">
    <property type="term" value="F:amidase activity"/>
    <property type="evidence" value="ECO:0007669"/>
    <property type="project" value="UniProtKB-EC"/>
</dbReference>
<evidence type="ECO:0000256" key="3">
    <source>
        <dbReference type="ARBA" id="ARBA00012922"/>
    </source>
</evidence>
<dbReference type="SUPFAM" id="SSF75304">
    <property type="entry name" value="Amidase signature (AS) enzymes"/>
    <property type="match status" value="1"/>
</dbReference>
<comment type="caution">
    <text evidence="8">The sequence shown here is derived from an EMBL/GenBank/DDBJ whole genome shotgun (WGS) entry which is preliminary data.</text>
</comment>
<dbReference type="EMBL" id="JAQIZZ010000008">
    <property type="protein sequence ID" value="KAJ5524165.1"/>
    <property type="molecule type" value="Genomic_DNA"/>
</dbReference>
<evidence type="ECO:0000313" key="8">
    <source>
        <dbReference type="EMBL" id="KAJ5524165.1"/>
    </source>
</evidence>
<protein>
    <recommendedName>
        <fullName evidence="3">amidase</fullName>
        <ecNumber evidence="3">3.5.1.4</ecNumber>
    </recommendedName>
</protein>
<dbReference type="EC" id="3.5.1.4" evidence="3"/>
<evidence type="ECO:0000259" key="7">
    <source>
        <dbReference type="Pfam" id="PF01425"/>
    </source>
</evidence>
<feature type="domain" description="Amidase" evidence="7">
    <location>
        <begin position="91"/>
        <end position="545"/>
    </location>
</feature>
<feature type="active site" description="Charge relay system" evidence="5">
    <location>
        <position position="221"/>
    </location>
</feature>
<feature type="active site" description="Charge relay system" evidence="5">
    <location>
        <position position="146"/>
    </location>
</feature>
<proteinExistence type="inferred from homology"/>
<dbReference type="Pfam" id="PF01425">
    <property type="entry name" value="Amidase"/>
    <property type="match status" value="1"/>
</dbReference>
<evidence type="ECO:0000256" key="1">
    <source>
        <dbReference type="ARBA" id="ARBA00001311"/>
    </source>
</evidence>
<keyword evidence="4" id="KW-0378">Hydrolase</keyword>
<feature type="active site" description="Acyl-ester intermediate" evidence="5">
    <location>
        <position position="245"/>
    </location>
</feature>
<dbReference type="PROSITE" id="PS00571">
    <property type="entry name" value="AMIDASES"/>
    <property type="match status" value="1"/>
</dbReference>
<evidence type="ECO:0000256" key="2">
    <source>
        <dbReference type="ARBA" id="ARBA00009199"/>
    </source>
</evidence>
<feature type="binding site" evidence="6">
    <location>
        <position position="221"/>
    </location>
    <ligand>
        <name>substrate</name>
    </ligand>
</feature>
<dbReference type="Gene3D" id="3.90.1300.10">
    <property type="entry name" value="Amidase signature (AS) domain"/>
    <property type="match status" value="1"/>
</dbReference>
<evidence type="ECO:0000256" key="6">
    <source>
        <dbReference type="PIRSR" id="PIRSR001221-2"/>
    </source>
</evidence>
<dbReference type="InterPro" id="IPR020556">
    <property type="entry name" value="Amidase_CS"/>
</dbReference>
<sequence length="557" mass="61383">MGTINQPDSWQARVARKREECANRIPSEWKVSDQFMAKFDAPISEHKNDFIRSGAIRESGILTDLEINITEGYTIPGLISALATGSLTSVEVTLAYCKRAAVAQQLVSCLAETMFEEAQERAQYLDDLRAQGKLAGPLHGLPISIKDNFRFKGRDATIGMVSFLDDVSTENSALVDILLDLGAVLYVKTNVPQTMMTADSHNNVFGRTLNPWNTTLGPGGSSGGEGALIALRGSPLGLGTDIGGSVRIPAHCCGTYGFRPSASRVPNGGMRVCTTPGMKFVLSCIGPLSMDLSGIETFFQSLFNARPANYDSSIHDIPWRQVDTKPVLRIGVVPESSIFPLHPPIRRVLTEAVDLLEAEGHQIIRLDEKDCRVVEANEIAWAIFNLDQNARKLIESAGEPVVPAIGHIVKLFETLGRFIKPTLPDMSTLDRMEKLALLNVRRAELREAYRKLWVQHDLDICIAPPAQNTAVPHDMFGMAPYTTFLNCLDYPSCVLPFGEVDEQDAGKTLELKEDQIAPDYDYDQLKGTPCSIQLFTTTLRDEECLRMARQIDRCLKG</sequence>
<dbReference type="AlphaFoldDB" id="A0AAD6GA68"/>
<dbReference type="PANTHER" id="PTHR46072:SF3">
    <property type="entry name" value="AMIDASE"/>
    <property type="match status" value="1"/>
</dbReference>
<reference evidence="8 9" key="1">
    <citation type="journal article" date="2023" name="IMA Fungus">
        <title>Comparative genomic study of the Penicillium genus elucidates a diverse pangenome and 15 lateral gene transfer events.</title>
        <authorList>
            <person name="Petersen C."/>
            <person name="Sorensen T."/>
            <person name="Nielsen M.R."/>
            <person name="Sondergaard T.E."/>
            <person name="Sorensen J.L."/>
            <person name="Fitzpatrick D.A."/>
            <person name="Frisvad J.C."/>
            <person name="Nielsen K.L."/>
        </authorList>
    </citation>
    <scope>NUCLEOTIDE SEQUENCE [LARGE SCALE GENOMIC DNA]</scope>
    <source>
        <strain evidence="8 9">IBT 35679</strain>
    </source>
</reference>
<feature type="binding site" evidence="6">
    <location>
        <position position="195"/>
    </location>
    <ligand>
        <name>substrate</name>
    </ligand>
</feature>
<comment type="catalytic activity">
    <reaction evidence="1">
        <text>a monocarboxylic acid amide + H2O = a monocarboxylate + NH4(+)</text>
        <dbReference type="Rhea" id="RHEA:12020"/>
        <dbReference type="ChEBI" id="CHEBI:15377"/>
        <dbReference type="ChEBI" id="CHEBI:28938"/>
        <dbReference type="ChEBI" id="CHEBI:35757"/>
        <dbReference type="ChEBI" id="CHEBI:83628"/>
        <dbReference type="EC" id="3.5.1.4"/>
    </reaction>
</comment>
<evidence type="ECO:0000256" key="4">
    <source>
        <dbReference type="ARBA" id="ARBA00022801"/>
    </source>
</evidence>
<gene>
    <name evidence="8" type="ORF">N7494_010815</name>
</gene>
<accession>A0AAD6GA68</accession>
<dbReference type="PANTHER" id="PTHR46072">
    <property type="entry name" value="AMIDASE-RELATED-RELATED"/>
    <property type="match status" value="1"/>
</dbReference>
<dbReference type="InterPro" id="IPR023631">
    <property type="entry name" value="Amidase_dom"/>
</dbReference>
<evidence type="ECO:0000313" key="9">
    <source>
        <dbReference type="Proteomes" id="UP001220324"/>
    </source>
</evidence>
<name>A0AAD6GA68_9EURO</name>
<dbReference type="InterPro" id="IPR036928">
    <property type="entry name" value="AS_sf"/>
</dbReference>
<dbReference type="Proteomes" id="UP001220324">
    <property type="component" value="Unassembled WGS sequence"/>
</dbReference>
<evidence type="ECO:0000256" key="5">
    <source>
        <dbReference type="PIRSR" id="PIRSR001221-1"/>
    </source>
</evidence>
<feature type="binding site" evidence="6">
    <location>
        <begin position="242"/>
        <end position="245"/>
    </location>
    <ligand>
        <name>substrate</name>
    </ligand>
</feature>
<comment type="similarity">
    <text evidence="2">Belongs to the amidase family.</text>
</comment>
<organism evidence="8 9">
    <name type="scientific">Penicillium frequentans</name>
    <dbReference type="NCBI Taxonomy" id="3151616"/>
    <lineage>
        <taxon>Eukaryota</taxon>
        <taxon>Fungi</taxon>
        <taxon>Dikarya</taxon>
        <taxon>Ascomycota</taxon>
        <taxon>Pezizomycotina</taxon>
        <taxon>Eurotiomycetes</taxon>
        <taxon>Eurotiomycetidae</taxon>
        <taxon>Eurotiales</taxon>
        <taxon>Aspergillaceae</taxon>
        <taxon>Penicillium</taxon>
    </lineage>
</organism>
<dbReference type="PIRSF" id="PIRSF001221">
    <property type="entry name" value="Amidase_fungi"/>
    <property type="match status" value="1"/>
</dbReference>
<keyword evidence="9" id="KW-1185">Reference proteome</keyword>